<evidence type="ECO:0000256" key="10">
    <source>
        <dbReference type="SAM" id="Phobius"/>
    </source>
</evidence>
<keyword evidence="7" id="KW-1015">Disulfide bond</keyword>
<comment type="subcellular location">
    <subcellularLocation>
        <location evidence="1">Cell membrane</location>
        <topology evidence="1">Multi-pass membrane protein</topology>
    </subcellularLocation>
</comment>
<name>A0A1I7UM80_9PELO</name>
<dbReference type="InterPro" id="IPR000276">
    <property type="entry name" value="GPCR_Rhodpsn"/>
</dbReference>
<keyword evidence="12" id="KW-1185">Reference proteome</keyword>
<evidence type="ECO:0000313" key="12">
    <source>
        <dbReference type="Proteomes" id="UP000095282"/>
    </source>
</evidence>
<dbReference type="AlphaFoldDB" id="A0A1I7UM80"/>
<evidence type="ECO:0000256" key="8">
    <source>
        <dbReference type="ARBA" id="ARBA00023170"/>
    </source>
</evidence>
<dbReference type="WBParaSite" id="Csp11.Scaffold630.g17369.t1">
    <property type="protein sequence ID" value="Csp11.Scaffold630.g17369.t1"/>
    <property type="gene ID" value="Csp11.Scaffold630.g17369"/>
</dbReference>
<evidence type="ECO:0000256" key="3">
    <source>
        <dbReference type="ARBA" id="ARBA00022692"/>
    </source>
</evidence>
<feature type="transmembrane region" description="Helical" evidence="10">
    <location>
        <begin position="54"/>
        <end position="79"/>
    </location>
</feature>
<dbReference type="STRING" id="1561998.A0A1I7UM80"/>
<keyword evidence="6 10" id="KW-0472">Membrane</keyword>
<organism evidence="12 13">
    <name type="scientific">Caenorhabditis tropicalis</name>
    <dbReference type="NCBI Taxonomy" id="1561998"/>
    <lineage>
        <taxon>Eukaryota</taxon>
        <taxon>Metazoa</taxon>
        <taxon>Ecdysozoa</taxon>
        <taxon>Nematoda</taxon>
        <taxon>Chromadorea</taxon>
        <taxon>Rhabditida</taxon>
        <taxon>Rhabditina</taxon>
        <taxon>Rhabditomorpha</taxon>
        <taxon>Rhabditoidea</taxon>
        <taxon>Rhabditidae</taxon>
        <taxon>Peloderinae</taxon>
        <taxon>Caenorhabditis</taxon>
    </lineage>
</organism>
<evidence type="ECO:0000256" key="1">
    <source>
        <dbReference type="ARBA" id="ARBA00004651"/>
    </source>
</evidence>
<dbReference type="SUPFAM" id="SSF81321">
    <property type="entry name" value="Family A G protein-coupled receptor-like"/>
    <property type="match status" value="1"/>
</dbReference>
<protein>
    <submittedName>
        <fullName evidence="13">G_PROTEIN_RECEP_F1_2 domain-containing protein</fullName>
    </submittedName>
</protein>
<dbReference type="PANTHER" id="PTHR24248">
    <property type="entry name" value="ADRENERGIC RECEPTOR-RELATED G-PROTEIN COUPLED RECEPTOR"/>
    <property type="match status" value="1"/>
</dbReference>
<dbReference type="PROSITE" id="PS50262">
    <property type="entry name" value="G_PROTEIN_RECEP_F1_2"/>
    <property type="match status" value="1"/>
</dbReference>
<keyword evidence="4 10" id="KW-1133">Transmembrane helix</keyword>
<dbReference type="GO" id="GO:0005886">
    <property type="term" value="C:plasma membrane"/>
    <property type="evidence" value="ECO:0007669"/>
    <property type="project" value="UniProtKB-SubCell"/>
</dbReference>
<keyword evidence="9" id="KW-0807">Transducer</keyword>
<evidence type="ECO:0000256" key="5">
    <source>
        <dbReference type="ARBA" id="ARBA00023040"/>
    </source>
</evidence>
<keyword evidence="3 10" id="KW-0812">Transmembrane</keyword>
<keyword evidence="8" id="KW-0675">Receptor</keyword>
<dbReference type="InterPro" id="IPR017452">
    <property type="entry name" value="GPCR_Rhodpsn_7TM"/>
</dbReference>
<evidence type="ECO:0000256" key="9">
    <source>
        <dbReference type="ARBA" id="ARBA00023224"/>
    </source>
</evidence>
<dbReference type="eggNOG" id="KOG3656">
    <property type="taxonomic scope" value="Eukaryota"/>
</dbReference>
<accession>A0A1I7UM80</accession>
<dbReference type="PRINTS" id="PR00237">
    <property type="entry name" value="GPCRRHODOPSN"/>
</dbReference>
<evidence type="ECO:0000256" key="2">
    <source>
        <dbReference type="ARBA" id="ARBA00022475"/>
    </source>
</evidence>
<evidence type="ECO:0000256" key="7">
    <source>
        <dbReference type="ARBA" id="ARBA00023157"/>
    </source>
</evidence>
<dbReference type="GO" id="GO:0004993">
    <property type="term" value="F:G protein-coupled serotonin receptor activity"/>
    <property type="evidence" value="ECO:0007669"/>
    <property type="project" value="UniProtKB-ARBA"/>
</dbReference>
<dbReference type="GO" id="GO:0043410">
    <property type="term" value="P:positive regulation of MAPK cascade"/>
    <property type="evidence" value="ECO:0007669"/>
    <property type="project" value="TreeGrafter"/>
</dbReference>
<dbReference type="PANTHER" id="PTHR24248:SF199">
    <property type="entry name" value="IP13425P-RELATED"/>
    <property type="match status" value="1"/>
</dbReference>
<dbReference type="Gene3D" id="1.20.1070.10">
    <property type="entry name" value="Rhodopsin 7-helix transmembrane proteins"/>
    <property type="match status" value="1"/>
</dbReference>
<evidence type="ECO:0000313" key="13">
    <source>
        <dbReference type="WBParaSite" id="Csp11.Scaffold630.g17369.t1"/>
    </source>
</evidence>
<evidence type="ECO:0000256" key="6">
    <source>
        <dbReference type="ARBA" id="ARBA00023136"/>
    </source>
</evidence>
<keyword evidence="2" id="KW-1003">Cell membrane</keyword>
<dbReference type="GO" id="GO:0071880">
    <property type="term" value="P:adenylate cyclase-activating adrenergic receptor signaling pathway"/>
    <property type="evidence" value="ECO:0007669"/>
    <property type="project" value="TreeGrafter"/>
</dbReference>
<keyword evidence="5" id="KW-0297">G-protein coupled receptor</keyword>
<sequence length="133" mass="15049">MIDEEQQLILNFTAAPIVAAAARGGTGHLMTVDQLFPAHAEIFSDAERPLVQTVILASVLLVLILSCFIGNLFVILAIIMERDLRGRPQYYLIFSLAVADLLKKSQIDHRKKEILKEVKRWKKESHLRRSSLI</sequence>
<feature type="domain" description="G-protein coupled receptors family 1 profile" evidence="11">
    <location>
        <begin position="70"/>
        <end position="102"/>
    </location>
</feature>
<dbReference type="Proteomes" id="UP000095282">
    <property type="component" value="Unplaced"/>
</dbReference>
<evidence type="ECO:0000256" key="4">
    <source>
        <dbReference type="ARBA" id="ARBA00022989"/>
    </source>
</evidence>
<evidence type="ECO:0000259" key="11">
    <source>
        <dbReference type="PROSITE" id="PS50262"/>
    </source>
</evidence>
<proteinExistence type="predicted"/>
<reference evidence="13" key="1">
    <citation type="submission" date="2016-11" db="UniProtKB">
        <authorList>
            <consortium name="WormBaseParasite"/>
        </authorList>
    </citation>
    <scope>IDENTIFICATION</scope>
</reference>